<accession>A0A7R8Z250</accession>
<keyword evidence="1" id="KW-0812">Transmembrane</keyword>
<dbReference type="AlphaFoldDB" id="A0A7R8Z250"/>
<gene>
    <name evidence="2" type="ORF">HERILL_LOCUS14976</name>
</gene>
<name>A0A7R8Z250_HERIL</name>
<keyword evidence="1" id="KW-0472">Membrane</keyword>
<dbReference type="EMBL" id="LR899014">
    <property type="protein sequence ID" value="CAD7092628.1"/>
    <property type="molecule type" value="Genomic_DNA"/>
</dbReference>
<protein>
    <submittedName>
        <fullName evidence="2">Uncharacterized protein</fullName>
    </submittedName>
</protein>
<proteinExistence type="predicted"/>
<keyword evidence="3" id="KW-1185">Reference proteome</keyword>
<evidence type="ECO:0000313" key="2">
    <source>
        <dbReference type="EMBL" id="CAD7092628.1"/>
    </source>
</evidence>
<dbReference type="OrthoDB" id="8052806at2759"/>
<sequence>MNRIETTHTGNELTIFAYLQIMDTNQFELIKPTAVPKRINEKDMYAVVDFPSKFLAIDYNKQLYCDLDEASFNRATRINDTLYIIKVNTIYEFRGSKNCVIHEIFNSMAGKSCVSKIFTLNSTVWIALHNKNSWIFLSPRPITIFTLCHGVRQTAYKILASSSYLHLSSSLHTPQFVLISDQEENGSTFSVYFNPKEPHTNISLNQTTFPTLNTSFITSAENFAQHIQEAFNFEEHDETIAWKPIVHHGTAAGVSVLVLCTIITGILFFIRKRSETIQLPLPTTKWYDIPSTNYYKYQLNYTNGNKILIKYRKFLNFVLFYNMYFRHM</sequence>
<dbReference type="Proteomes" id="UP000594454">
    <property type="component" value="Chromosome 6"/>
</dbReference>
<reference evidence="2 3" key="1">
    <citation type="submission" date="2020-11" db="EMBL/GenBank/DDBJ databases">
        <authorList>
            <person name="Wallbank WR R."/>
            <person name="Pardo Diaz C."/>
            <person name="Kozak K."/>
            <person name="Martin S."/>
            <person name="Jiggins C."/>
            <person name="Moest M."/>
            <person name="Warren A I."/>
            <person name="Generalovic N T."/>
            <person name="Byers J.R.P. K."/>
            <person name="Montejo-Kovacevich G."/>
            <person name="Yen C E."/>
        </authorList>
    </citation>
    <scope>NUCLEOTIDE SEQUENCE [LARGE SCALE GENOMIC DNA]</scope>
</reference>
<organism evidence="2 3">
    <name type="scientific">Hermetia illucens</name>
    <name type="common">Black soldier fly</name>
    <dbReference type="NCBI Taxonomy" id="343691"/>
    <lineage>
        <taxon>Eukaryota</taxon>
        <taxon>Metazoa</taxon>
        <taxon>Ecdysozoa</taxon>
        <taxon>Arthropoda</taxon>
        <taxon>Hexapoda</taxon>
        <taxon>Insecta</taxon>
        <taxon>Pterygota</taxon>
        <taxon>Neoptera</taxon>
        <taxon>Endopterygota</taxon>
        <taxon>Diptera</taxon>
        <taxon>Brachycera</taxon>
        <taxon>Stratiomyomorpha</taxon>
        <taxon>Stratiomyidae</taxon>
        <taxon>Hermetiinae</taxon>
        <taxon>Hermetia</taxon>
    </lineage>
</organism>
<feature type="transmembrane region" description="Helical" evidence="1">
    <location>
        <begin position="251"/>
        <end position="270"/>
    </location>
</feature>
<dbReference type="InParanoid" id="A0A7R8Z250"/>
<evidence type="ECO:0000256" key="1">
    <source>
        <dbReference type="SAM" id="Phobius"/>
    </source>
</evidence>
<evidence type="ECO:0000313" key="3">
    <source>
        <dbReference type="Proteomes" id="UP000594454"/>
    </source>
</evidence>
<keyword evidence="1" id="KW-1133">Transmembrane helix</keyword>